<dbReference type="RefSeq" id="WP_123044314.1">
    <property type="nucleotide sequence ID" value="NZ_RDSR01000001.1"/>
</dbReference>
<dbReference type="Gene3D" id="3.90.550.10">
    <property type="entry name" value="Spore Coat Polysaccharide Biosynthesis Protein SpsA, Chain A"/>
    <property type="match status" value="1"/>
</dbReference>
<dbReference type="EC" id="2.7.7.105" evidence="5"/>
<sequence>MSWSVVVPVKGRPGAKSRLGDVPDREQLAEAFALDTVAALLAAPAVGRVYVVTPDLSVARRMEALGAEVVPEDRAESDPLNAAVRRGLAVARTDPHAHRAVITGDLPELTPGDVDQALRLASAHRRSMIPDAEGTGTTALFALAGVRLTPRFGAGSRAVHEADGHVPLPLPAAARIRRDVDTADDLAEALRLGAGVHTRAALAVAAQRPSA</sequence>
<dbReference type="Proteomes" id="UP000279859">
    <property type="component" value="Unassembled WGS sequence"/>
</dbReference>
<dbReference type="PANTHER" id="PTHR40392:SF1">
    <property type="entry name" value="2-PHOSPHO-L-LACTATE GUANYLYLTRANSFERASE"/>
    <property type="match status" value="1"/>
</dbReference>
<evidence type="ECO:0000256" key="2">
    <source>
        <dbReference type="ARBA" id="ARBA00022695"/>
    </source>
</evidence>
<dbReference type="HAMAP" id="MF_02114">
    <property type="entry name" value="CofC"/>
    <property type="match status" value="1"/>
</dbReference>
<feature type="binding site" evidence="5">
    <location>
        <position position="137"/>
    </location>
    <ligand>
        <name>phosphoenolpyruvate</name>
        <dbReference type="ChEBI" id="CHEBI:58702"/>
    </ligand>
</feature>
<reference evidence="6 7" key="1">
    <citation type="submission" date="2018-11" db="EMBL/GenBank/DDBJ databases">
        <title>Cryobacterium sp. nov., isolated from rhizosphere soil of lettuce.</title>
        <authorList>
            <person name="Wang Y."/>
        </authorList>
    </citation>
    <scope>NUCLEOTIDE SEQUENCE [LARGE SCALE GENOMIC DNA]</scope>
    <source>
        <strain evidence="6 7">NEAU-85</strain>
    </source>
</reference>
<dbReference type="SUPFAM" id="SSF53448">
    <property type="entry name" value="Nucleotide-diphospho-sugar transferases"/>
    <property type="match status" value="1"/>
</dbReference>
<evidence type="ECO:0000313" key="6">
    <source>
        <dbReference type="EMBL" id="RNE67282.1"/>
    </source>
</evidence>
<dbReference type="Pfam" id="PF01983">
    <property type="entry name" value="CofC"/>
    <property type="match status" value="1"/>
</dbReference>
<keyword evidence="3 5" id="KW-0547">Nucleotide-binding</keyword>
<keyword evidence="4 5" id="KW-0342">GTP-binding</keyword>
<comment type="catalytic activity">
    <reaction evidence="5">
        <text>phosphoenolpyruvate + GTP + H(+) = enolpyruvoyl-2-diphospho-5'-guanosine + diphosphate</text>
        <dbReference type="Rhea" id="RHEA:30519"/>
        <dbReference type="ChEBI" id="CHEBI:15378"/>
        <dbReference type="ChEBI" id="CHEBI:33019"/>
        <dbReference type="ChEBI" id="CHEBI:37565"/>
        <dbReference type="ChEBI" id="CHEBI:58702"/>
        <dbReference type="ChEBI" id="CHEBI:143701"/>
        <dbReference type="EC" id="2.7.7.105"/>
    </reaction>
</comment>
<protein>
    <recommendedName>
        <fullName evidence="5">Phosphoenolpyruvate guanylyltransferase</fullName>
        <shortName evidence="5">PEP guanylyltransferase</shortName>
        <ecNumber evidence="5">2.7.7.105</ecNumber>
    </recommendedName>
</protein>
<accession>A0A3M8LQW1</accession>
<comment type="function">
    <text evidence="5">Guanylyltransferase that catalyzes the activation of phosphoenolpyruvate (PEP) as enolpyruvoyl-2-diphospho-5'-guanosine, via the condensation of PEP with GTP. It is involved in the biosynthesis of coenzyme F420, a hydride carrier cofactor.</text>
</comment>
<evidence type="ECO:0000256" key="5">
    <source>
        <dbReference type="HAMAP-Rule" id="MF_02114"/>
    </source>
</evidence>
<name>A0A3M8LQW1_9MICO</name>
<dbReference type="InterPro" id="IPR029044">
    <property type="entry name" value="Nucleotide-diphossugar_trans"/>
</dbReference>
<dbReference type="GO" id="GO:0052645">
    <property type="term" value="P:F420-0 metabolic process"/>
    <property type="evidence" value="ECO:0007669"/>
    <property type="project" value="UniProtKB-UniRule"/>
</dbReference>
<dbReference type="UniPathway" id="UPA00071"/>
<feature type="binding site" evidence="5">
    <location>
        <position position="153"/>
    </location>
    <ligand>
        <name>phosphoenolpyruvate</name>
        <dbReference type="ChEBI" id="CHEBI:58702"/>
    </ligand>
</feature>
<dbReference type="NCBIfam" id="TIGR03552">
    <property type="entry name" value="F420_cofC"/>
    <property type="match status" value="1"/>
</dbReference>
<dbReference type="PANTHER" id="PTHR40392">
    <property type="entry name" value="2-PHOSPHO-L-LACTATE GUANYLYLTRANSFERASE"/>
    <property type="match status" value="1"/>
</dbReference>
<dbReference type="GO" id="GO:0005525">
    <property type="term" value="F:GTP binding"/>
    <property type="evidence" value="ECO:0007669"/>
    <property type="project" value="UniProtKB-KW"/>
</dbReference>
<keyword evidence="1 5" id="KW-0808">Transferase</keyword>
<dbReference type="AlphaFoldDB" id="A0A3M8LQW1"/>
<feature type="binding site" evidence="5">
    <location>
        <position position="156"/>
    </location>
    <ligand>
        <name>phosphoenolpyruvate</name>
        <dbReference type="ChEBI" id="CHEBI:58702"/>
    </ligand>
</feature>
<proteinExistence type="inferred from homology"/>
<keyword evidence="2 5" id="KW-0548">Nucleotidyltransferase</keyword>
<evidence type="ECO:0000313" key="7">
    <source>
        <dbReference type="Proteomes" id="UP000279859"/>
    </source>
</evidence>
<evidence type="ECO:0000256" key="4">
    <source>
        <dbReference type="ARBA" id="ARBA00023134"/>
    </source>
</evidence>
<dbReference type="OrthoDB" id="9151145at2"/>
<evidence type="ECO:0000256" key="1">
    <source>
        <dbReference type="ARBA" id="ARBA00022679"/>
    </source>
</evidence>
<dbReference type="GO" id="GO:0043814">
    <property type="term" value="F:phospholactate guanylyltransferase activity"/>
    <property type="evidence" value="ECO:0007669"/>
    <property type="project" value="InterPro"/>
</dbReference>
<comment type="similarity">
    <text evidence="5">Belongs to the CofC family.</text>
</comment>
<evidence type="ECO:0000256" key="3">
    <source>
        <dbReference type="ARBA" id="ARBA00022741"/>
    </source>
</evidence>
<gene>
    <name evidence="6" type="primary">cofC</name>
    <name evidence="5" type="synonym">fbiD</name>
    <name evidence="6" type="ORF">EEJ31_00410</name>
</gene>
<organism evidence="6 7">
    <name type="scientific">Cryobacterium tepidiphilum</name>
    <dbReference type="NCBI Taxonomy" id="2486026"/>
    <lineage>
        <taxon>Bacteria</taxon>
        <taxon>Bacillati</taxon>
        <taxon>Actinomycetota</taxon>
        <taxon>Actinomycetes</taxon>
        <taxon>Micrococcales</taxon>
        <taxon>Microbacteriaceae</taxon>
        <taxon>Cryobacterium</taxon>
    </lineage>
</organism>
<keyword evidence="7" id="KW-1185">Reference proteome</keyword>
<dbReference type="InterPro" id="IPR002835">
    <property type="entry name" value="CofC"/>
</dbReference>
<comment type="pathway">
    <text evidence="5">Cofactor biosynthesis; coenzyme F420 biosynthesis.</text>
</comment>
<dbReference type="EMBL" id="RDSR01000001">
    <property type="protein sequence ID" value="RNE67282.1"/>
    <property type="molecule type" value="Genomic_DNA"/>
</dbReference>
<comment type="caution">
    <text evidence="6">The sequence shown here is derived from an EMBL/GenBank/DDBJ whole genome shotgun (WGS) entry which is preliminary data.</text>
</comment>